<name>A0A1F5ZSB7_9BACT</name>
<feature type="transmembrane region" description="Helical" evidence="1">
    <location>
        <begin position="37"/>
        <end position="53"/>
    </location>
</feature>
<evidence type="ECO:0000256" key="1">
    <source>
        <dbReference type="SAM" id="Phobius"/>
    </source>
</evidence>
<organism evidence="2 3">
    <name type="scientific">Candidatus Gottesmanbacteria bacterium RIFCSPHIGHO2_01_FULL_46_14</name>
    <dbReference type="NCBI Taxonomy" id="1798380"/>
    <lineage>
        <taxon>Bacteria</taxon>
        <taxon>Candidatus Gottesmaniibacteriota</taxon>
    </lineage>
</organism>
<proteinExistence type="predicted"/>
<feature type="transmembrane region" description="Helical" evidence="1">
    <location>
        <begin position="65"/>
        <end position="86"/>
    </location>
</feature>
<dbReference type="Pfam" id="PF10066">
    <property type="entry name" value="DUF2304"/>
    <property type="match status" value="1"/>
</dbReference>
<keyword evidence="1" id="KW-0812">Transmembrane</keyword>
<reference evidence="2 3" key="1">
    <citation type="journal article" date="2016" name="Nat. Commun.">
        <title>Thousands of microbial genomes shed light on interconnected biogeochemical processes in an aquifer system.</title>
        <authorList>
            <person name="Anantharaman K."/>
            <person name="Brown C.T."/>
            <person name="Hug L.A."/>
            <person name="Sharon I."/>
            <person name="Castelle C.J."/>
            <person name="Probst A.J."/>
            <person name="Thomas B.C."/>
            <person name="Singh A."/>
            <person name="Wilkins M.J."/>
            <person name="Karaoz U."/>
            <person name="Brodie E.L."/>
            <person name="Williams K.H."/>
            <person name="Hubbard S.S."/>
            <person name="Banfield J.F."/>
        </authorList>
    </citation>
    <scope>NUCLEOTIDE SEQUENCE [LARGE SCALE GENOMIC DNA]</scope>
</reference>
<gene>
    <name evidence="2" type="ORF">A2875_00580</name>
</gene>
<dbReference type="EMBL" id="MFJJ01000005">
    <property type="protein sequence ID" value="OGG15273.1"/>
    <property type="molecule type" value="Genomic_DNA"/>
</dbReference>
<dbReference type="AlphaFoldDB" id="A0A1F5ZSB7"/>
<evidence type="ECO:0000313" key="2">
    <source>
        <dbReference type="EMBL" id="OGG15273.1"/>
    </source>
</evidence>
<evidence type="ECO:0008006" key="4">
    <source>
        <dbReference type="Google" id="ProtNLM"/>
    </source>
</evidence>
<sequence length="115" mass="13276">MVETFLGIQIVAFAFCLFMIYLSFVHYKRKNLSSGEFIFWVFSWTTVLFFAFFPRVLDPLVSNLFVARALDLVMIAAFVILSYLGFQNHIGVKSLQRQIQAIVSQQALKNAKKKK</sequence>
<accession>A0A1F5ZSB7</accession>
<protein>
    <recommendedName>
        <fullName evidence="4">DUF2304 domain-containing protein</fullName>
    </recommendedName>
</protein>
<feature type="transmembrane region" description="Helical" evidence="1">
    <location>
        <begin position="6"/>
        <end position="25"/>
    </location>
</feature>
<dbReference type="Proteomes" id="UP000177416">
    <property type="component" value="Unassembled WGS sequence"/>
</dbReference>
<keyword evidence="1" id="KW-1133">Transmembrane helix</keyword>
<keyword evidence="1" id="KW-0472">Membrane</keyword>
<comment type="caution">
    <text evidence="2">The sequence shown here is derived from an EMBL/GenBank/DDBJ whole genome shotgun (WGS) entry which is preliminary data.</text>
</comment>
<dbReference type="InterPro" id="IPR019277">
    <property type="entry name" value="DUF2304"/>
</dbReference>
<evidence type="ECO:0000313" key="3">
    <source>
        <dbReference type="Proteomes" id="UP000177416"/>
    </source>
</evidence>